<dbReference type="RefSeq" id="WP_073005057.1">
    <property type="nucleotide sequence ID" value="NZ_FQXD01000002.1"/>
</dbReference>
<evidence type="ECO:0000256" key="11">
    <source>
        <dbReference type="ARBA" id="ARBA00023225"/>
    </source>
</evidence>
<proteinExistence type="inferred from homology"/>
<evidence type="ECO:0000256" key="8">
    <source>
        <dbReference type="ARBA" id="ARBA00022927"/>
    </source>
</evidence>
<evidence type="ECO:0000256" key="1">
    <source>
        <dbReference type="ARBA" id="ARBA00004651"/>
    </source>
</evidence>
<keyword evidence="11 12" id="KW-1006">Bacterial flagellum protein export</keyword>
<dbReference type="PRINTS" id="PR00950">
    <property type="entry name" value="TYPE3IMSPROT"/>
</dbReference>
<keyword evidence="7 12" id="KW-1005">Bacterial flagellum biogenesis</keyword>
<dbReference type="AlphaFoldDB" id="A0A1M5N8K2"/>
<feature type="transmembrane region" description="Helical" evidence="12">
    <location>
        <begin position="38"/>
        <end position="55"/>
    </location>
</feature>
<comment type="function">
    <text evidence="12">Required for formation of the rod structure in the basal body of the flagellar apparatus. Together with FliI and FliH, may constitute the export apparatus of flagellin.</text>
</comment>
<evidence type="ECO:0000256" key="3">
    <source>
        <dbReference type="ARBA" id="ARBA00021622"/>
    </source>
</evidence>
<evidence type="ECO:0000313" key="13">
    <source>
        <dbReference type="EMBL" id="SHG85333.1"/>
    </source>
</evidence>
<name>A0A1M5N8K2_9BACI</name>
<comment type="similarity">
    <text evidence="2 12">Belongs to the type III secretion exporter family.</text>
</comment>
<evidence type="ECO:0000256" key="10">
    <source>
        <dbReference type="ARBA" id="ARBA00023136"/>
    </source>
</evidence>
<dbReference type="Gene3D" id="6.10.250.2080">
    <property type="match status" value="1"/>
</dbReference>
<evidence type="ECO:0000256" key="9">
    <source>
        <dbReference type="ARBA" id="ARBA00022989"/>
    </source>
</evidence>
<dbReference type="InterPro" id="IPR029025">
    <property type="entry name" value="T3SS_substrate_exporter_C"/>
</dbReference>
<evidence type="ECO:0000256" key="6">
    <source>
        <dbReference type="ARBA" id="ARBA00022692"/>
    </source>
</evidence>
<evidence type="ECO:0000256" key="2">
    <source>
        <dbReference type="ARBA" id="ARBA00010690"/>
    </source>
</evidence>
<keyword evidence="14" id="KW-1185">Reference proteome</keyword>
<keyword evidence="10 12" id="KW-0472">Membrane</keyword>
<evidence type="ECO:0000313" key="14">
    <source>
        <dbReference type="Proteomes" id="UP000184079"/>
    </source>
</evidence>
<dbReference type="Gene3D" id="3.40.1690.10">
    <property type="entry name" value="secretion proteins EscU"/>
    <property type="match status" value="1"/>
</dbReference>
<keyword evidence="6 12" id="KW-0812">Transmembrane</keyword>
<dbReference type="GO" id="GO:0044780">
    <property type="term" value="P:bacterial-type flagellum assembly"/>
    <property type="evidence" value="ECO:0007669"/>
    <property type="project" value="InterPro"/>
</dbReference>
<keyword evidence="13" id="KW-0969">Cilium</keyword>
<dbReference type="NCBIfam" id="TIGR00328">
    <property type="entry name" value="flhB"/>
    <property type="match status" value="1"/>
</dbReference>
<keyword evidence="8 12" id="KW-0653">Protein transport</keyword>
<feature type="transmembrane region" description="Helical" evidence="12">
    <location>
        <begin position="192"/>
        <end position="216"/>
    </location>
</feature>
<dbReference type="InterPro" id="IPR006135">
    <property type="entry name" value="T3SS_substrate_exporter"/>
</dbReference>
<accession>A0A1M5N8K2</accession>
<dbReference type="GO" id="GO:0005886">
    <property type="term" value="C:plasma membrane"/>
    <property type="evidence" value="ECO:0007669"/>
    <property type="project" value="UniProtKB-SubCell"/>
</dbReference>
<evidence type="ECO:0000256" key="12">
    <source>
        <dbReference type="RuleBase" id="RU364091"/>
    </source>
</evidence>
<feature type="transmembrane region" description="Helical" evidence="12">
    <location>
        <begin position="154"/>
        <end position="172"/>
    </location>
</feature>
<evidence type="ECO:0000256" key="4">
    <source>
        <dbReference type="ARBA" id="ARBA00022448"/>
    </source>
</evidence>
<dbReference type="OrthoDB" id="9775106at2"/>
<organism evidence="13 14">
    <name type="scientific">Virgibacillus chiguensis</name>
    <dbReference type="NCBI Taxonomy" id="411959"/>
    <lineage>
        <taxon>Bacteria</taxon>
        <taxon>Bacillati</taxon>
        <taxon>Bacillota</taxon>
        <taxon>Bacilli</taxon>
        <taxon>Bacillales</taxon>
        <taxon>Bacillaceae</taxon>
        <taxon>Virgibacillus</taxon>
    </lineage>
</organism>
<keyword evidence="4 12" id="KW-0813">Transport</keyword>
<evidence type="ECO:0000256" key="5">
    <source>
        <dbReference type="ARBA" id="ARBA00022475"/>
    </source>
</evidence>
<protein>
    <recommendedName>
        <fullName evidence="3 12">Flagellar biosynthetic protein FlhB</fullName>
    </recommendedName>
</protein>
<sequence length="359" mass="40641">MSLKLDLQYFAGEKTEKATPKKRQDERKKGKVAKSQDVNTAILLLFALIVLYVFGSSMKNQMTSLYEHTFTEFIHWQVTETTVAQVFNGATLEVAKMLAPIMIIVIIGALAANFLQIGFLFTTEPLKFDLKKIDPIQGAKRIFSLRAIVELLKSLLKIVSIGTVTFTVIWIYKDEMMMMAFKNADTALGFFGQVTIVMGIIAVIVLVFLAVFDYAYQRYDYEKNMKMSKQDVKDEFKNVEGDPLIKSKIKERQRQMATRRMMSEVPNADVIITNPTHVAIAIKYDEGKAAAPYILAKGVDEVALRIKQVAKENSVMTVENKPLARSLYRVVDIGDVIPESFFQAVAEILAYVYKLERKV</sequence>
<gene>
    <name evidence="12" type="primary">flhB</name>
    <name evidence="13" type="ORF">SAMN05421807_10288</name>
</gene>
<keyword evidence="5 12" id="KW-1003">Cell membrane</keyword>
<evidence type="ECO:0000256" key="7">
    <source>
        <dbReference type="ARBA" id="ARBA00022795"/>
    </source>
</evidence>
<dbReference type="EMBL" id="FQXD01000002">
    <property type="protein sequence ID" value="SHG85333.1"/>
    <property type="molecule type" value="Genomic_DNA"/>
</dbReference>
<dbReference type="PANTHER" id="PTHR30531">
    <property type="entry name" value="FLAGELLAR BIOSYNTHETIC PROTEIN FLHB"/>
    <property type="match status" value="1"/>
</dbReference>
<keyword evidence="9 12" id="KW-1133">Transmembrane helix</keyword>
<dbReference type="GO" id="GO:0009306">
    <property type="term" value="P:protein secretion"/>
    <property type="evidence" value="ECO:0007669"/>
    <property type="project" value="InterPro"/>
</dbReference>
<dbReference type="PANTHER" id="PTHR30531:SF12">
    <property type="entry name" value="FLAGELLAR BIOSYNTHETIC PROTEIN FLHB"/>
    <property type="match status" value="1"/>
</dbReference>
<reference evidence="14" key="1">
    <citation type="submission" date="2016-11" db="EMBL/GenBank/DDBJ databases">
        <authorList>
            <person name="Varghese N."/>
            <person name="Submissions S."/>
        </authorList>
    </citation>
    <scope>NUCLEOTIDE SEQUENCE [LARGE SCALE GENOMIC DNA]</scope>
    <source>
        <strain evidence="14">CGMCC 1.6496</strain>
    </source>
</reference>
<dbReference type="FunFam" id="3.40.1690.10:FF:000001">
    <property type="entry name" value="Flagellar biosynthetic protein FlhB"/>
    <property type="match status" value="1"/>
</dbReference>
<dbReference type="Pfam" id="PF01312">
    <property type="entry name" value="Bac_export_2"/>
    <property type="match status" value="1"/>
</dbReference>
<dbReference type="Proteomes" id="UP000184079">
    <property type="component" value="Unassembled WGS sequence"/>
</dbReference>
<keyword evidence="13" id="KW-0966">Cell projection</keyword>
<comment type="subcellular location">
    <subcellularLocation>
        <location evidence="1">Cell membrane</location>
        <topology evidence="1">Multi-pass membrane protein</topology>
    </subcellularLocation>
</comment>
<dbReference type="SUPFAM" id="SSF160544">
    <property type="entry name" value="EscU C-terminal domain-like"/>
    <property type="match status" value="1"/>
</dbReference>
<feature type="transmembrane region" description="Helical" evidence="12">
    <location>
        <begin position="97"/>
        <end position="122"/>
    </location>
</feature>
<keyword evidence="13" id="KW-0282">Flagellum</keyword>
<dbReference type="InterPro" id="IPR006136">
    <property type="entry name" value="FlhB"/>
</dbReference>